<reference evidence="1" key="1">
    <citation type="submission" date="2014-09" db="EMBL/GenBank/DDBJ databases">
        <title>Identification of a fluorometabolite from Streptomyces sp. MA37: (2R,3S,4S)-5-Fluoro-2,3,4-trihydroxypentanoic acid.</title>
        <authorList>
            <person name="Ma L."/>
            <person name="Bartholome A."/>
            <person name="Tong H.M."/>
            <person name="YU Y."/>
            <person name="Shepherd T."/>
            <person name="Kyeremeh K."/>
            <person name="Deng H."/>
            <person name="O'Hagan D."/>
        </authorList>
    </citation>
    <scope>NUCLEOTIDE SEQUENCE</scope>
    <source>
        <strain evidence="1">MA37</strain>
    </source>
</reference>
<dbReference type="Gene3D" id="3.50.30.50">
    <property type="entry name" value="Putative cyclase"/>
    <property type="match status" value="1"/>
</dbReference>
<dbReference type="AlphaFoldDB" id="A0A0A1IV16"/>
<dbReference type="GO" id="GO:0004061">
    <property type="term" value="F:arylformamidase activity"/>
    <property type="evidence" value="ECO:0007669"/>
    <property type="project" value="InterPro"/>
</dbReference>
<dbReference type="GO" id="GO:0019441">
    <property type="term" value="P:L-tryptophan catabolic process to kynurenine"/>
    <property type="evidence" value="ECO:0007669"/>
    <property type="project" value="InterPro"/>
</dbReference>
<sequence>MADGSPESDRIASPPWAGGYEIVDLSVLVAEDMPCYWPTHQPYQAKVWNWYEDRQDVASAPLYSREGPYATRWLALDEHTGTHFDAPSHFIPHEDSGLPNAGEWGAVSADRVPLSRLNGPAAVVDVSALTGSAGEAAVSPLVTVDHITAWEDAHGELAPGDVVLFRSGWDSRYRRGPAGRAYAHDVVVTRCGDAWPAPDVATIELLLDRGVRCAGIDAPSIAPVQGKLPVEVHVTGLGAGAVFVEGLAGLDALPPRGAWFCFLPVKLEGATGAPGRAVAWVPRAR</sequence>
<organism evidence="1">
    <name type="scientific">Streptomyces sp. MA37</name>
    <dbReference type="NCBI Taxonomy" id="1400207"/>
    <lineage>
        <taxon>Bacteria</taxon>
        <taxon>Bacillati</taxon>
        <taxon>Actinomycetota</taxon>
        <taxon>Actinomycetes</taxon>
        <taxon>Kitasatosporales</taxon>
        <taxon>Streptomycetaceae</taxon>
        <taxon>Streptomyces</taxon>
    </lineage>
</organism>
<accession>A0A0A1IV16</accession>
<dbReference type="SUPFAM" id="SSF102198">
    <property type="entry name" value="Putative cyclase"/>
    <property type="match status" value="1"/>
</dbReference>
<dbReference type="PANTHER" id="PTHR31118">
    <property type="entry name" value="CYCLASE-LIKE PROTEIN 2"/>
    <property type="match status" value="1"/>
</dbReference>
<dbReference type="PANTHER" id="PTHR31118:SF12">
    <property type="entry name" value="CYCLASE-LIKE PROTEIN 2"/>
    <property type="match status" value="1"/>
</dbReference>
<dbReference type="InterPro" id="IPR007325">
    <property type="entry name" value="KFase/CYL"/>
</dbReference>
<name>A0A0A1IV16_9ACTN</name>
<gene>
    <name evidence="1" type="primary">fdrD</name>
</gene>
<dbReference type="EMBL" id="LN612605">
    <property type="protein sequence ID" value="CEG06578.1"/>
    <property type="molecule type" value="Genomic_DNA"/>
</dbReference>
<protein>
    <submittedName>
        <fullName evidence="1">Cyclase</fullName>
    </submittedName>
</protein>
<dbReference type="InterPro" id="IPR037175">
    <property type="entry name" value="KFase_sf"/>
</dbReference>
<dbReference type="Pfam" id="PF04199">
    <property type="entry name" value="Cyclase"/>
    <property type="match status" value="1"/>
</dbReference>
<evidence type="ECO:0000313" key="1">
    <source>
        <dbReference type="EMBL" id="CEG06578.1"/>
    </source>
</evidence>
<proteinExistence type="predicted"/>